<name>A0A2T6BKD4_9RHOB</name>
<dbReference type="Pfam" id="PF14234">
    <property type="entry name" value="DUF4336"/>
    <property type="match status" value="1"/>
</dbReference>
<keyword evidence="2" id="KW-1185">Reference proteome</keyword>
<organism evidence="1 2">
    <name type="scientific">Litoreibacter ponti</name>
    <dbReference type="NCBI Taxonomy" id="1510457"/>
    <lineage>
        <taxon>Bacteria</taxon>
        <taxon>Pseudomonadati</taxon>
        <taxon>Pseudomonadota</taxon>
        <taxon>Alphaproteobacteria</taxon>
        <taxon>Rhodobacterales</taxon>
        <taxon>Roseobacteraceae</taxon>
        <taxon>Litoreibacter</taxon>
    </lineage>
</organism>
<dbReference type="RefSeq" id="WP_107844706.1">
    <property type="nucleotide sequence ID" value="NZ_QBKS01000001.1"/>
</dbReference>
<comment type="caution">
    <text evidence="1">The sequence shown here is derived from an EMBL/GenBank/DDBJ whole genome shotgun (WGS) entry which is preliminary data.</text>
</comment>
<dbReference type="InterPro" id="IPR025638">
    <property type="entry name" value="DUF4336"/>
</dbReference>
<sequence length="226" mass="25094">MLIPIGPKIWICDGPDIVAAAGFHYPTRMVVIALKSGLFVWSPIAPTSGLLEAMRELGDVRYLIAPNHLHHMAMPAWARAFPEAAVYGAPGVGAKRPELDITEMTDRPGPWQSDLAQVLLPNRISDEIAFFHRESGTVLICDLLQQMPKGWFSGWRALVARLDLMTADAPQVPRKFRLALGRGVVIREAVGRMLDWPAERVVMAHGPVIERDGQAFLKRSFKWLTG</sequence>
<protein>
    <submittedName>
        <fullName evidence="1">Uncharacterized protein DUF4336</fullName>
    </submittedName>
</protein>
<dbReference type="EMBL" id="QBKS01000001">
    <property type="protein sequence ID" value="PTX56515.1"/>
    <property type="molecule type" value="Genomic_DNA"/>
</dbReference>
<evidence type="ECO:0000313" key="2">
    <source>
        <dbReference type="Proteomes" id="UP000243978"/>
    </source>
</evidence>
<dbReference type="Proteomes" id="UP000243978">
    <property type="component" value="Unassembled WGS sequence"/>
</dbReference>
<dbReference type="OrthoDB" id="450111at2"/>
<evidence type="ECO:0000313" key="1">
    <source>
        <dbReference type="EMBL" id="PTX56515.1"/>
    </source>
</evidence>
<gene>
    <name evidence="1" type="ORF">C8N43_1174</name>
</gene>
<dbReference type="PANTHER" id="PTHR33835:SF1">
    <property type="entry name" value="METALLO-BETA-LACTAMASE DOMAIN-CONTAINING PROTEIN"/>
    <property type="match status" value="1"/>
</dbReference>
<proteinExistence type="predicted"/>
<dbReference type="SUPFAM" id="SSF56281">
    <property type="entry name" value="Metallo-hydrolase/oxidoreductase"/>
    <property type="match status" value="1"/>
</dbReference>
<accession>A0A2T6BKD4</accession>
<dbReference type="AlphaFoldDB" id="A0A2T6BKD4"/>
<dbReference type="InterPro" id="IPR036866">
    <property type="entry name" value="RibonucZ/Hydroxyglut_hydro"/>
</dbReference>
<dbReference type="PANTHER" id="PTHR33835">
    <property type="entry name" value="YALI0C07656P"/>
    <property type="match status" value="1"/>
</dbReference>
<reference evidence="1 2" key="1">
    <citation type="submission" date="2018-04" db="EMBL/GenBank/DDBJ databases">
        <title>Genomic Encyclopedia of Archaeal and Bacterial Type Strains, Phase II (KMG-II): from individual species to whole genera.</title>
        <authorList>
            <person name="Goeker M."/>
        </authorList>
    </citation>
    <scope>NUCLEOTIDE SEQUENCE [LARGE SCALE GENOMIC DNA]</scope>
    <source>
        <strain evidence="1 2">DSM 100977</strain>
    </source>
</reference>